<accession>A0AAN9SAX5</accession>
<keyword evidence="4" id="KW-0175">Coiled coil</keyword>
<name>A0AAN9SAX5_PSOTE</name>
<evidence type="ECO:0000313" key="7">
    <source>
        <dbReference type="EMBL" id="KAK7392009.1"/>
    </source>
</evidence>
<evidence type="ECO:0000256" key="3">
    <source>
        <dbReference type="ARBA" id="ARBA00022517"/>
    </source>
</evidence>
<sequence>MGFDFEDGKVFERSNKKRPGDRSGGKAKQAFGKGKKQKKRDVKNSKFGFGGKKGLKKQNTADTTNDFGKFSKGAASVNKKIKRYTLCSAF</sequence>
<evidence type="ECO:0000256" key="1">
    <source>
        <dbReference type="ARBA" id="ARBA00004604"/>
    </source>
</evidence>
<keyword evidence="5" id="KW-0539">Nucleus</keyword>
<feature type="compositionally biased region" description="Basic and acidic residues" evidence="6">
    <location>
        <begin position="1"/>
        <end position="24"/>
    </location>
</feature>
<organism evidence="7 8">
    <name type="scientific">Psophocarpus tetragonolobus</name>
    <name type="common">Winged bean</name>
    <name type="synonym">Dolichos tetragonolobus</name>
    <dbReference type="NCBI Taxonomy" id="3891"/>
    <lineage>
        <taxon>Eukaryota</taxon>
        <taxon>Viridiplantae</taxon>
        <taxon>Streptophyta</taxon>
        <taxon>Embryophyta</taxon>
        <taxon>Tracheophyta</taxon>
        <taxon>Spermatophyta</taxon>
        <taxon>Magnoliopsida</taxon>
        <taxon>eudicotyledons</taxon>
        <taxon>Gunneridae</taxon>
        <taxon>Pentapetalae</taxon>
        <taxon>rosids</taxon>
        <taxon>fabids</taxon>
        <taxon>Fabales</taxon>
        <taxon>Fabaceae</taxon>
        <taxon>Papilionoideae</taxon>
        <taxon>50 kb inversion clade</taxon>
        <taxon>NPAAA clade</taxon>
        <taxon>indigoferoid/millettioid clade</taxon>
        <taxon>Phaseoleae</taxon>
        <taxon>Psophocarpus</taxon>
    </lineage>
</organism>
<dbReference type="GO" id="GO:0042273">
    <property type="term" value="P:ribosomal large subunit biogenesis"/>
    <property type="evidence" value="ECO:0007669"/>
    <property type="project" value="TreeGrafter"/>
</dbReference>
<evidence type="ECO:0000256" key="5">
    <source>
        <dbReference type="ARBA" id="ARBA00023242"/>
    </source>
</evidence>
<dbReference type="EMBL" id="JAYMYS010000005">
    <property type="protein sequence ID" value="KAK7392009.1"/>
    <property type="molecule type" value="Genomic_DNA"/>
</dbReference>
<evidence type="ECO:0000256" key="4">
    <source>
        <dbReference type="ARBA" id="ARBA00023054"/>
    </source>
</evidence>
<protein>
    <submittedName>
        <fullName evidence="7">Uncharacterized protein</fullName>
    </submittedName>
</protein>
<dbReference type="Proteomes" id="UP001386955">
    <property type="component" value="Unassembled WGS sequence"/>
</dbReference>
<comment type="similarity">
    <text evidence="2">Belongs to the EBP2 family.</text>
</comment>
<comment type="subcellular location">
    <subcellularLocation>
        <location evidence="1">Nucleus</location>
        <location evidence="1">Nucleolus</location>
    </subcellularLocation>
</comment>
<dbReference type="Pfam" id="PF05890">
    <property type="entry name" value="Ebp2"/>
    <property type="match status" value="1"/>
</dbReference>
<keyword evidence="3" id="KW-0690">Ribosome biogenesis</keyword>
<evidence type="ECO:0000313" key="8">
    <source>
        <dbReference type="Proteomes" id="UP001386955"/>
    </source>
</evidence>
<evidence type="ECO:0000256" key="6">
    <source>
        <dbReference type="SAM" id="MobiDB-lite"/>
    </source>
</evidence>
<feature type="region of interest" description="Disordered" evidence="6">
    <location>
        <begin position="1"/>
        <end position="68"/>
    </location>
</feature>
<dbReference type="PANTHER" id="PTHR13028">
    <property type="entry name" value="RRNA PROCESSING PROTEIN EBNA1-BINDING PROTEIN-RELATED"/>
    <property type="match status" value="1"/>
</dbReference>
<dbReference type="GO" id="GO:0006364">
    <property type="term" value="P:rRNA processing"/>
    <property type="evidence" value="ECO:0007669"/>
    <property type="project" value="TreeGrafter"/>
</dbReference>
<dbReference type="GO" id="GO:0034399">
    <property type="term" value="C:nuclear periphery"/>
    <property type="evidence" value="ECO:0007669"/>
    <property type="project" value="TreeGrafter"/>
</dbReference>
<gene>
    <name evidence="7" type="ORF">VNO78_20435</name>
</gene>
<evidence type="ECO:0000256" key="2">
    <source>
        <dbReference type="ARBA" id="ARBA00007336"/>
    </source>
</evidence>
<keyword evidence="8" id="KW-1185">Reference proteome</keyword>
<comment type="caution">
    <text evidence="7">The sequence shown here is derived from an EMBL/GenBank/DDBJ whole genome shotgun (WGS) entry which is preliminary data.</text>
</comment>
<dbReference type="PANTHER" id="PTHR13028:SF0">
    <property type="entry name" value="RRNA-PROCESSING PROTEIN EBP2-RELATED"/>
    <property type="match status" value="1"/>
</dbReference>
<dbReference type="GO" id="GO:0030687">
    <property type="term" value="C:preribosome, large subunit precursor"/>
    <property type="evidence" value="ECO:0007669"/>
    <property type="project" value="TreeGrafter"/>
</dbReference>
<proteinExistence type="inferred from homology"/>
<dbReference type="GO" id="GO:0005730">
    <property type="term" value="C:nucleolus"/>
    <property type="evidence" value="ECO:0007669"/>
    <property type="project" value="UniProtKB-SubCell"/>
</dbReference>
<dbReference type="InterPro" id="IPR008610">
    <property type="entry name" value="Ebp2"/>
</dbReference>
<reference evidence="7 8" key="1">
    <citation type="submission" date="2024-01" db="EMBL/GenBank/DDBJ databases">
        <title>The genomes of 5 underutilized Papilionoideae crops provide insights into root nodulation and disease resistanc.</title>
        <authorList>
            <person name="Jiang F."/>
        </authorList>
    </citation>
    <scope>NUCLEOTIDE SEQUENCE [LARGE SCALE GENOMIC DNA]</scope>
    <source>
        <strain evidence="7">DUOXIRENSHENG_FW03</strain>
        <tissue evidence="7">Leaves</tissue>
    </source>
</reference>
<dbReference type="AlphaFoldDB" id="A0AAN9SAX5"/>